<dbReference type="PANTHER" id="PTHR10293">
    <property type="entry name" value="GLUTAREDOXIN FAMILY MEMBER"/>
    <property type="match status" value="1"/>
</dbReference>
<evidence type="ECO:0000256" key="4">
    <source>
        <dbReference type="ARBA" id="ARBA00023014"/>
    </source>
</evidence>
<dbReference type="InterPro" id="IPR033658">
    <property type="entry name" value="GRX_PICOT-like"/>
</dbReference>
<dbReference type="PROSITE" id="PS51354">
    <property type="entry name" value="GLUTAREDOXIN_2"/>
    <property type="match status" value="1"/>
</dbReference>
<feature type="domain" description="Thioredoxin" evidence="7">
    <location>
        <begin position="1"/>
        <end position="114"/>
    </location>
</feature>
<dbReference type="PANTHER" id="PTHR10293:SF73">
    <property type="entry name" value="GLUTAREDOXIN-3"/>
    <property type="match status" value="1"/>
</dbReference>
<keyword evidence="4" id="KW-0411">Iron-sulfur</keyword>
<dbReference type="CDD" id="cd02984">
    <property type="entry name" value="TRX_PICOT"/>
    <property type="match status" value="1"/>
</dbReference>
<dbReference type="RefSeq" id="XP_040679608.1">
    <property type="nucleotide sequence ID" value="XM_040822465.1"/>
</dbReference>
<name>A0A0B2WYN8_METAS</name>
<dbReference type="Pfam" id="PF00085">
    <property type="entry name" value="Thioredoxin"/>
    <property type="match status" value="1"/>
</dbReference>
<evidence type="ECO:0000256" key="5">
    <source>
        <dbReference type="ARBA" id="ARBA00055846"/>
    </source>
</evidence>
<dbReference type="InterPro" id="IPR004480">
    <property type="entry name" value="Monothiol_GRX-rel"/>
</dbReference>
<dbReference type="InterPro" id="IPR013766">
    <property type="entry name" value="Thioredoxin_domain"/>
</dbReference>
<dbReference type="SUPFAM" id="SSF52833">
    <property type="entry name" value="Thioredoxin-like"/>
    <property type="match status" value="2"/>
</dbReference>
<keyword evidence="2" id="KW-0479">Metal-binding</keyword>
<dbReference type="GO" id="GO:0051537">
    <property type="term" value="F:2 iron, 2 sulfur cluster binding"/>
    <property type="evidence" value="ECO:0007669"/>
    <property type="project" value="TreeGrafter"/>
</dbReference>
<dbReference type="OrthoDB" id="415696at2759"/>
<keyword evidence="3" id="KW-0408">Iron</keyword>
<dbReference type="CDD" id="cd03028">
    <property type="entry name" value="GRX_PICOT_like"/>
    <property type="match status" value="1"/>
</dbReference>
<evidence type="ECO:0000313" key="8">
    <source>
        <dbReference type="EMBL" id="KHN98542.1"/>
    </source>
</evidence>
<dbReference type="HOGENOM" id="CLU_026126_12_0_1"/>
<accession>A0A0B2WYN8</accession>
<dbReference type="STRING" id="1081103.A0A0B2WYN8"/>
<evidence type="ECO:0000256" key="1">
    <source>
        <dbReference type="ARBA" id="ARBA00009630"/>
    </source>
</evidence>
<dbReference type="Proteomes" id="UP000030816">
    <property type="component" value="Unassembled WGS sequence"/>
</dbReference>
<comment type="similarity">
    <text evidence="1">Belongs to the glutaredoxin family. Monothiol subfamily.</text>
</comment>
<keyword evidence="9" id="KW-1185">Reference proteome</keyword>
<dbReference type="FunFam" id="3.40.30.10:FF:000092">
    <property type="entry name" value="Monothiol glutaredoxin"/>
    <property type="match status" value="1"/>
</dbReference>
<dbReference type="Gene3D" id="3.40.30.10">
    <property type="entry name" value="Glutaredoxin"/>
    <property type="match status" value="2"/>
</dbReference>
<dbReference type="PROSITE" id="PS51352">
    <property type="entry name" value="THIOREDOXIN_2"/>
    <property type="match status" value="1"/>
</dbReference>
<proteinExistence type="inferred from homology"/>
<dbReference type="GO" id="GO:0006879">
    <property type="term" value="P:intracellular iron ion homeostasis"/>
    <property type="evidence" value="ECO:0007669"/>
    <property type="project" value="TreeGrafter"/>
</dbReference>
<feature type="compositionally biased region" description="Low complexity" evidence="6">
    <location>
        <begin position="116"/>
        <end position="128"/>
    </location>
</feature>
<reference evidence="8 9" key="1">
    <citation type="journal article" date="2014" name="Proc. Natl. Acad. Sci. U.S.A.">
        <title>Trajectory and genomic determinants of fungal-pathogen speciation and host adaptation.</title>
        <authorList>
            <person name="Hu X."/>
            <person name="Xiao G."/>
            <person name="Zheng P."/>
            <person name="Shang Y."/>
            <person name="Su Y."/>
            <person name="Zhang X."/>
            <person name="Liu X."/>
            <person name="Zhan S."/>
            <person name="St Leger R.J."/>
            <person name="Wang C."/>
        </authorList>
    </citation>
    <scope>NUCLEOTIDE SEQUENCE [LARGE SCALE GENOMIC DNA]</scope>
    <source>
        <strain evidence="8 9">ARSEF 1941</strain>
    </source>
</reference>
<dbReference type="GO" id="GO:0015036">
    <property type="term" value="F:disulfide oxidoreductase activity"/>
    <property type="evidence" value="ECO:0007669"/>
    <property type="project" value="UniProtKB-ARBA"/>
</dbReference>
<evidence type="ECO:0000256" key="3">
    <source>
        <dbReference type="ARBA" id="ARBA00023004"/>
    </source>
</evidence>
<comment type="function">
    <text evidence="5">Monothiol glutaredoxin involved in the biogenesis of iron-sulfur clusters. Binds one iron-sulfur cluster per dimer. The iron-sulfur cluster is bound between subunits, and is complexed by a bound glutathione and a cysteine residue from each subunit.</text>
</comment>
<dbReference type="Pfam" id="PF00462">
    <property type="entry name" value="Glutaredoxin"/>
    <property type="match status" value="1"/>
</dbReference>
<evidence type="ECO:0000313" key="9">
    <source>
        <dbReference type="Proteomes" id="UP000030816"/>
    </source>
</evidence>
<sequence length="368" mass="40794">MSVITEITTQAQWDETLASLPSSTLLIISFHAPWAAPCAQMATVLSTLASEYPVTEPLSTKWVSINAEELSDISEAYDVTAVPFLVLVRNGRIVETVSGSSAIKVRAAIETNAQNNASASSAPVNGANQTNAQGTKTVDASVDPEKQKEELFKRLGDLVKAAPVMLFMKGTPSDPQCGFSRQMVAILRENSVKYGFFNILADDEVRQGLKEFAEWPTYPQLWIDGELVGGLDIVKEEMGNNEDFFKPYAVGGIADAASEVSWKTRWNCTIILESYDCDALEGVPYLLGNNSRERYQKSGGSSQPSGYPRKWDSIVTNEQYKQRIMTVMELWRMASCAEDYDHMTIVSKCREQRAVQRITLTTHQIETF</sequence>
<dbReference type="InterPro" id="IPR002109">
    <property type="entry name" value="Glutaredoxin"/>
</dbReference>
<organism evidence="8 9">
    <name type="scientific">Metarhizium album (strain ARSEF 1941)</name>
    <dbReference type="NCBI Taxonomy" id="1081103"/>
    <lineage>
        <taxon>Eukaryota</taxon>
        <taxon>Fungi</taxon>
        <taxon>Dikarya</taxon>
        <taxon>Ascomycota</taxon>
        <taxon>Pezizomycotina</taxon>
        <taxon>Sordariomycetes</taxon>
        <taxon>Hypocreomycetidae</taxon>
        <taxon>Hypocreales</taxon>
        <taxon>Clavicipitaceae</taxon>
        <taxon>Metarhizium</taxon>
    </lineage>
</organism>
<dbReference type="InterPro" id="IPR036249">
    <property type="entry name" value="Thioredoxin-like_sf"/>
</dbReference>
<comment type="caution">
    <text evidence="8">The sequence shown here is derived from an EMBL/GenBank/DDBJ whole genome shotgun (WGS) entry which is preliminary data.</text>
</comment>
<feature type="compositionally biased region" description="Polar residues" evidence="6">
    <location>
        <begin position="129"/>
        <end position="138"/>
    </location>
</feature>
<evidence type="ECO:0000259" key="7">
    <source>
        <dbReference type="PROSITE" id="PS51352"/>
    </source>
</evidence>
<protein>
    <submittedName>
        <fullName evidence="8">Monothiol glutaredoxin-4</fullName>
    </submittedName>
</protein>
<dbReference type="GO" id="GO:0005829">
    <property type="term" value="C:cytosol"/>
    <property type="evidence" value="ECO:0007669"/>
    <property type="project" value="TreeGrafter"/>
</dbReference>
<dbReference type="EMBL" id="AZHE01000007">
    <property type="protein sequence ID" value="KHN98542.1"/>
    <property type="molecule type" value="Genomic_DNA"/>
</dbReference>
<dbReference type="FunFam" id="3.40.30.10:FF:000012">
    <property type="entry name" value="Monothiol glutaredoxin"/>
    <property type="match status" value="1"/>
</dbReference>
<dbReference type="GO" id="GO:0046872">
    <property type="term" value="F:metal ion binding"/>
    <property type="evidence" value="ECO:0007669"/>
    <property type="project" value="UniProtKB-KW"/>
</dbReference>
<feature type="region of interest" description="Disordered" evidence="6">
    <location>
        <begin position="116"/>
        <end position="143"/>
    </location>
</feature>
<dbReference type="GO" id="GO:0005634">
    <property type="term" value="C:nucleus"/>
    <property type="evidence" value="ECO:0007669"/>
    <property type="project" value="TreeGrafter"/>
</dbReference>
<dbReference type="AlphaFoldDB" id="A0A0B2WYN8"/>
<evidence type="ECO:0000256" key="2">
    <source>
        <dbReference type="ARBA" id="ARBA00022723"/>
    </source>
</evidence>
<evidence type="ECO:0000256" key="6">
    <source>
        <dbReference type="SAM" id="MobiDB-lite"/>
    </source>
</evidence>
<gene>
    <name evidence="8" type="ORF">MAM_03666</name>
</gene>
<dbReference type="GeneID" id="63738121"/>